<dbReference type="GeneID" id="13165448"/>
<dbReference type="InterPro" id="IPR012259">
    <property type="entry name" value="DHFR"/>
</dbReference>
<evidence type="ECO:0000313" key="8">
    <source>
        <dbReference type="Proteomes" id="UP000005266"/>
    </source>
</evidence>
<evidence type="ECO:0000259" key="6">
    <source>
        <dbReference type="PROSITE" id="PS51330"/>
    </source>
</evidence>
<evidence type="ECO:0000256" key="2">
    <source>
        <dbReference type="ARBA" id="ARBA00012856"/>
    </source>
</evidence>
<evidence type="ECO:0000256" key="4">
    <source>
        <dbReference type="ARBA" id="ARBA00022857"/>
    </source>
</evidence>
<keyword evidence="8" id="KW-1185">Reference proteome</keyword>
<dbReference type="PRINTS" id="PR00070">
    <property type="entry name" value="DHFR"/>
</dbReference>
<sequence length="170" mass="19328">MAMKVIKKNFLNMILATDNEHGIGKDNDLAWFCSADLTLFKQKTLNTHIIMGHNTAKSLPKGKPLARRINVVLCSKVPENPVEGFYYFTTVQEVLDFVQGNDSWVIGGAEIYKLFAEHCDEIHETDIEGTHDCDIFFNPSDHVNRHAYRMEHPESFKGTIANSVTIWSNK</sequence>
<dbReference type="CDD" id="cd00209">
    <property type="entry name" value="DHFR"/>
    <property type="match status" value="1"/>
</dbReference>
<dbReference type="EC" id="1.5.1.3" evidence="2"/>
<dbReference type="InterPro" id="IPR001796">
    <property type="entry name" value="DHFR_dom"/>
</dbReference>
<keyword evidence="3" id="KW-0554">One-carbon metabolism</keyword>
<reference evidence="7 8" key="1">
    <citation type="journal article" date="2013" name="Extremophiles">
        <title>Genomic analysis of cold-active Colwelliaphage 9A and psychrophilic phage-host interactions.</title>
        <authorList>
            <person name="Colangelo-Lillis J.R."/>
            <person name="Deming J.W."/>
        </authorList>
    </citation>
    <scope>NUCLEOTIDE SEQUENCE [LARGE SCALE GENOMIC DNA]</scope>
    <source>
        <strain evidence="7">9A</strain>
    </source>
</reference>
<dbReference type="GO" id="GO:0046452">
    <property type="term" value="P:dihydrofolate metabolic process"/>
    <property type="evidence" value="ECO:0007669"/>
    <property type="project" value="TreeGrafter"/>
</dbReference>
<dbReference type="GO" id="GO:0006730">
    <property type="term" value="P:one-carbon metabolic process"/>
    <property type="evidence" value="ECO:0007669"/>
    <property type="project" value="UniProtKB-KW"/>
</dbReference>
<organism evidence="7 8">
    <name type="scientific">Colwellia phage 9A</name>
    <dbReference type="NCBI Taxonomy" id="765765"/>
    <lineage>
        <taxon>Viruses</taxon>
        <taxon>Duplodnaviria</taxon>
        <taxon>Heunggongvirae</taxon>
        <taxon>Uroviricota</taxon>
        <taxon>Caudoviricetes</taxon>
        <taxon>Franklinbayvirus</taxon>
        <taxon>Franklinbayvirus fv9A</taxon>
    </lineage>
</organism>
<dbReference type="InterPro" id="IPR024072">
    <property type="entry name" value="DHFR-like_dom_sf"/>
</dbReference>
<evidence type="ECO:0000256" key="3">
    <source>
        <dbReference type="ARBA" id="ARBA00022563"/>
    </source>
</evidence>
<dbReference type="Proteomes" id="UP000005266">
    <property type="component" value="Segment"/>
</dbReference>
<dbReference type="GO" id="GO:0004146">
    <property type="term" value="F:dihydrofolate reductase activity"/>
    <property type="evidence" value="ECO:0007669"/>
    <property type="project" value="UniProtKB-EC"/>
</dbReference>
<dbReference type="EMBL" id="HQ317390">
    <property type="protein sequence ID" value="AFK66627.1"/>
    <property type="molecule type" value="Genomic_DNA"/>
</dbReference>
<dbReference type="PANTHER" id="PTHR48069">
    <property type="entry name" value="DIHYDROFOLATE REDUCTASE"/>
    <property type="match status" value="1"/>
</dbReference>
<evidence type="ECO:0000256" key="1">
    <source>
        <dbReference type="ARBA" id="ARBA00004903"/>
    </source>
</evidence>
<dbReference type="RefSeq" id="YP_006489217.1">
    <property type="nucleotide sequence ID" value="NC_018088.1"/>
</dbReference>
<dbReference type="Pfam" id="PF00186">
    <property type="entry name" value="DHFR_1"/>
    <property type="match status" value="1"/>
</dbReference>
<gene>
    <name evidence="7" type="ORF">COPG_00031</name>
</gene>
<dbReference type="Gene3D" id="3.40.430.10">
    <property type="entry name" value="Dihydrofolate Reductase, subunit A"/>
    <property type="match status" value="1"/>
</dbReference>
<dbReference type="GO" id="GO:0046655">
    <property type="term" value="P:folic acid metabolic process"/>
    <property type="evidence" value="ECO:0007669"/>
    <property type="project" value="TreeGrafter"/>
</dbReference>
<proteinExistence type="predicted"/>
<dbReference type="OrthoDB" id="9577at10239"/>
<feature type="domain" description="DHFR" evidence="6">
    <location>
        <begin position="10"/>
        <end position="170"/>
    </location>
</feature>
<evidence type="ECO:0000313" key="7">
    <source>
        <dbReference type="EMBL" id="AFK66627.1"/>
    </source>
</evidence>
<comment type="pathway">
    <text evidence="1">Cofactor biosynthesis; tetrahydrofolate biosynthesis; 5,6,7,8-tetrahydrofolate from 7,8-dihydrofolate: step 1/1.</text>
</comment>
<dbReference type="PANTHER" id="PTHR48069:SF3">
    <property type="entry name" value="DIHYDROFOLATE REDUCTASE"/>
    <property type="match status" value="1"/>
</dbReference>
<protein>
    <recommendedName>
        <fullName evidence="2">dihydrofolate reductase</fullName>
        <ecNumber evidence="2">1.5.1.3</ecNumber>
    </recommendedName>
</protein>
<keyword evidence="4" id="KW-0521">NADP</keyword>
<accession>I3UMB2</accession>
<keyword evidence="5" id="KW-0560">Oxidoreductase</keyword>
<name>I3UMB2_9CAUD</name>
<dbReference type="GO" id="GO:0050661">
    <property type="term" value="F:NADP binding"/>
    <property type="evidence" value="ECO:0007669"/>
    <property type="project" value="InterPro"/>
</dbReference>
<dbReference type="GO" id="GO:0046654">
    <property type="term" value="P:tetrahydrofolate biosynthetic process"/>
    <property type="evidence" value="ECO:0007669"/>
    <property type="project" value="InterPro"/>
</dbReference>
<evidence type="ECO:0000256" key="5">
    <source>
        <dbReference type="ARBA" id="ARBA00023002"/>
    </source>
</evidence>
<dbReference type="KEGG" id="vg:13165448"/>
<dbReference type="SUPFAM" id="SSF53597">
    <property type="entry name" value="Dihydrofolate reductase-like"/>
    <property type="match status" value="1"/>
</dbReference>
<dbReference type="PROSITE" id="PS51330">
    <property type="entry name" value="DHFR_2"/>
    <property type="match status" value="1"/>
</dbReference>